<dbReference type="GO" id="GO:0005886">
    <property type="term" value="C:plasma membrane"/>
    <property type="evidence" value="ECO:0007669"/>
    <property type="project" value="UniProtKB-SubCell"/>
</dbReference>
<dbReference type="SMART" id="SM00369">
    <property type="entry name" value="LRR_TYP"/>
    <property type="match status" value="11"/>
</dbReference>
<accession>A0A251UWX9</accession>
<organism evidence="11 12">
    <name type="scientific">Helianthus annuus</name>
    <name type="common">Common sunflower</name>
    <dbReference type="NCBI Taxonomy" id="4232"/>
    <lineage>
        <taxon>Eukaryota</taxon>
        <taxon>Viridiplantae</taxon>
        <taxon>Streptophyta</taxon>
        <taxon>Embryophyta</taxon>
        <taxon>Tracheophyta</taxon>
        <taxon>Spermatophyta</taxon>
        <taxon>Magnoliopsida</taxon>
        <taxon>eudicotyledons</taxon>
        <taxon>Gunneridae</taxon>
        <taxon>Pentapetalae</taxon>
        <taxon>asterids</taxon>
        <taxon>campanulids</taxon>
        <taxon>Asterales</taxon>
        <taxon>Asteraceae</taxon>
        <taxon>Asteroideae</taxon>
        <taxon>Heliantheae alliance</taxon>
        <taxon>Heliantheae</taxon>
        <taxon>Helianthus</taxon>
    </lineage>
</organism>
<evidence type="ECO:0000256" key="1">
    <source>
        <dbReference type="ARBA" id="ARBA00004236"/>
    </source>
</evidence>
<comment type="similarity">
    <text evidence="2">Belongs to the RLP family.</text>
</comment>
<evidence type="ECO:0000256" key="2">
    <source>
        <dbReference type="ARBA" id="ARBA00009592"/>
    </source>
</evidence>
<dbReference type="Proteomes" id="UP000215914">
    <property type="component" value="Chromosome 4"/>
</dbReference>
<comment type="subcellular location">
    <subcellularLocation>
        <location evidence="1">Cell membrane</location>
    </subcellularLocation>
</comment>
<name>A0A251UWX9_HELAN</name>
<dbReference type="FunFam" id="3.80.10.10:FF:000213">
    <property type="entry name" value="Tyrosine-sulfated glycopeptide receptor 1"/>
    <property type="match status" value="1"/>
</dbReference>
<dbReference type="FunFam" id="3.80.10.10:FF:000383">
    <property type="entry name" value="Leucine-rich repeat receptor protein kinase EMS1"/>
    <property type="match status" value="3"/>
</dbReference>
<dbReference type="Pfam" id="PF00560">
    <property type="entry name" value="LRR_1"/>
    <property type="match status" value="9"/>
</dbReference>
<dbReference type="Gene3D" id="3.80.10.10">
    <property type="entry name" value="Ribonuclease Inhibitor"/>
    <property type="match status" value="5"/>
</dbReference>
<keyword evidence="4" id="KW-0433">Leucine-rich repeat</keyword>
<evidence type="ECO:0000256" key="5">
    <source>
        <dbReference type="ARBA" id="ARBA00022692"/>
    </source>
</evidence>
<dbReference type="AlphaFoldDB" id="A0A251UWX9"/>
<reference evidence="12" key="1">
    <citation type="journal article" date="2017" name="Nature">
        <title>The sunflower genome provides insights into oil metabolism, flowering and Asterid evolution.</title>
        <authorList>
            <person name="Badouin H."/>
            <person name="Gouzy J."/>
            <person name="Grassa C.J."/>
            <person name="Murat F."/>
            <person name="Staton S.E."/>
            <person name="Cottret L."/>
            <person name="Lelandais-Briere C."/>
            <person name="Owens G.L."/>
            <person name="Carrere S."/>
            <person name="Mayjonade B."/>
            <person name="Legrand L."/>
            <person name="Gill N."/>
            <person name="Kane N.C."/>
            <person name="Bowers J.E."/>
            <person name="Hubner S."/>
            <person name="Bellec A."/>
            <person name="Berard A."/>
            <person name="Berges H."/>
            <person name="Blanchet N."/>
            <person name="Boniface M.C."/>
            <person name="Brunel D."/>
            <person name="Catrice O."/>
            <person name="Chaidir N."/>
            <person name="Claudel C."/>
            <person name="Donnadieu C."/>
            <person name="Faraut T."/>
            <person name="Fievet G."/>
            <person name="Helmstetter N."/>
            <person name="King M."/>
            <person name="Knapp S.J."/>
            <person name="Lai Z."/>
            <person name="Le Paslier M.C."/>
            <person name="Lippi Y."/>
            <person name="Lorenzon L."/>
            <person name="Mandel J.R."/>
            <person name="Marage G."/>
            <person name="Marchand G."/>
            <person name="Marquand E."/>
            <person name="Bret-Mestries E."/>
            <person name="Morien E."/>
            <person name="Nambeesan S."/>
            <person name="Nguyen T."/>
            <person name="Pegot-Espagnet P."/>
            <person name="Pouilly N."/>
            <person name="Raftis F."/>
            <person name="Sallet E."/>
            <person name="Schiex T."/>
            <person name="Thomas J."/>
            <person name="Vandecasteele C."/>
            <person name="Vares D."/>
            <person name="Vear F."/>
            <person name="Vautrin S."/>
            <person name="Crespi M."/>
            <person name="Mangin B."/>
            <person name="Burke J.M."/>
            <person name="Salse J."/>
            <person name="Munos S."/>
            <person name="Vincourt P."/>
            <person name="Rieseberg L.H."/>
            <person name="Langlade N.B."/>
        </authorList>
    </citation>
    <scope>NUCLEOTIDE SEQUENCE [LARGE SCALE GENOMIC DNA]</scope>
    <source>
        <strain evidence="12">cv. SF193</strain>
    </source>
</reference>
<dbReference type="InterPro" id="IPR051502">
    <property type="entry name" value="RLP_Defense_Trigger"/>
</dbReference>
<keyword evidence="12" id="KW-1185">Reference proteome</keyword>
<keyword evidence="9" id="KW-0325">Glycoprotein</keyword>
<evidence type="ECO:0000256" key="7">
    <source>
        <dbReference type="ARBA" id="ARBA00022989"/>
    </source>
</evidence>
<feature type="transmembrane region" description="Helical" evidence="10">
    <location>
        <begin position="841"/>
        <end position="862"/>
    </location>
</feature>
<keyword evidence="8 10" id="KW-0472">Membrane</keyword>
<dbReference type="PANTHER" id="PTHR48062:SF21">
    <property type="entry name" value="RECEPTOR-LIKE PROTEIN 12"/>
    <property type="match status" value="1"/>
</dbReference>
<dbReference type="Gene3D" id="3.30.1490.310">
    <property type="match status" value="1"/>
</dbReference>
<proteinExistence type="inferred from homology"/>
<dbReference type="PRINTS" id="PR00019">
    <property type="entry name" value="LEURICHRPT"/>
</dbReference>
<evidence type="ECO:0000256" key="3">
    <source>
        <dbReference type="ARBA" id="ARBA00022475"/>
    </source>
</evidence>
<dbReference type="InterPro" id="IPR001611">
    <property type="entry name" value="Leu-rich_rpt"/>
</dbReference>
<dbReference type="FunCoup" id="A0A251UWX9">
    <property type="interactions" value="2582"/>
</dbReference>
<keyword evidence="11" id="KW-0675">Receptor</keyword>
<dbReference type="InterPro" id="IPR032675">
    <property type="entry name" value="LRR_dom_sf"/>
</dbReference>
<keyword evidence="5 10" id="KW-0812">Transmembrane</keyword>
<keyword evidence="6" id="KW-0677">Repeat</keyword>
<evidence type="ECO:0000256" key="4">
    <source>
        <dbReference type="ARBA" id="ARBA00022614"/>
    </source>
</evidence>
<evidence type="ECO:0000256" key="6">
    <source>
        <dbReference type="ARBA" id="ARBA00022737"/>
    </source>
</evidence>
<dbReference type="OMA" id="HESECCE"/>
<evidence type="ECO:0000256" key="10">
    <source>
        <dbReference type="SAM" id="Phobius"/>
    </source>
</evidence>
<dbReference type="PANTHER" id="PTHR48062">
    <property type="entry name" value="RECEPTOR-LIKE PROTEIN 14"/>
    <property type="match status" value="1"/>
</dbReference>
<dbReference type="SUPFAM" id="SSF52058">
    <property type="entry name" value="L domain-like"/>
    <property type="match status" value="3"/>
</dbReference>
<dbReference type="PROSITE" id="PS51450">
    <property type="entry name" value="LRR"/>
    <property type="match status" value="2"/>
</dbReference>
<dbReference type="InParanoid" id="A0A251UWX9"/>
<keyword evidence="3" id="KW-1003">Cell membrane</keyword>
<dbReference type="GO" id="GO:0051707">
    <property type="term" value="P:response to other organism"/>
    <property type="evidence" value="ECO:0007669"/>
    <property type="project" value="UniProtKB-ARBA"/>
</dbReference>
<dbReference type="InterPro" id="IPR003591">
    <property type="entry name" value="Leu-rich_rpt_typical-subtyp"/>
</dbReference>
<dbReference type="EMBL" id="CM007893">
    <property type="protein sequence ID" value="OTG27242.1"/>
    <property type="molecule type" value="Genomic_DNA"/>
</dbReference>
<evidence type="ECO:0000256" key="8">
    <source>
        <dbReference type="ARBA" id="ARBA00023136"/>
    </source>
</evidence>
<sequence length="898" mass="101201">MSLMKLERLHTISLADNKFNKSIISCLSFLSSLKLLDLSSNDLGKLSSLRNLNTLDLSSCGLQSLTLNGTMSNLVHLNLDSNIFNIDDMRFIAAFPSLRFLSLERCFIEVGRLFANGVPNLPYLEVLLLSTNNFNETLPMEAFTSFHRLEVLDLSNNNFFGSIPSNIKLLSSLKAVSFSKNKLNGSLPDHGICELKNLHELDLSANMFGGNLPECLKTLSSLRLFDISSNRFSGMLLPSLIANLTSLEYIDVSHNKFEGSFSFSSFSNHTKLEVVELTSDNDNFMVETEEPIGWTPMFQLVVLVLSNCNVNRAKGSVLPGFLVNQHKLQVLDISHNSIQGKLPNWLIKNNTMLELLNLRNNSFCHNFLMPFYRNPNIWWLDLSGNLMIGVIPKDIQKFLPYITNLNLSRNSLEGAIPCSIGDMWQLEKLDLSSNQLSGEVPTGLLTNLSELFVLKLSNNRLHGEVLSGNLSFGNIESIHLDSNYFSGKIQSAPNKTSTLSQLTVLDISNNLFTASLRFLDISENYFSGTIPPCLNLQIVEHLHMGSNLLTGSMPNSFRSMLSILTLDIGNNSLSGTIPEFLGELSDLRILQLRKNKFSGSIPKQLCQLTSVSLIDLSSNSLSGQIPPCLKNIARPTYQAFMETSYHSYHRNSFYNYRSILNKKFNIHDSDNLFETQDEITFTTKTLALFYKGGILNIMSGLDLSCNKLTGDIPKELGLLTHIRVLNLSHNVLTGPIPVSLSNLTDIESLDLSSNGLTGKVPVELIKLHSLAVFNVSYNNLSGKLPEMKEQFSTFTKESYEGNPLLCGPPLEYKCTTEPHETYQLNEEETYEKWHDVDMTSFYGSSSSTWLVFMFGFAILLYINPYWRKRWLDFVEECLYTCYYFFYYIGRKISMLFRK</sequence>
<gene>
    <name evidence="11" type="primary">ATRLP56</name>
    <name evidence="11" type="ORF">HannXRQ_Chr04g0097941</name>
</gene>
<dbReference type="Pfam" id="PF13855">
    <property type="entry name" value="LRR_8"/>
    <property type="match status" value="1"/>
</dbReference>
<dbReference type="GO" id="GO:0006952">
    <property type="term" value="P:defense response"/>
    <property type="evidence" value="ECO:0007669"/>
    <property type="project" value="UniProtKB-ARBA"/>
</dbReference>
<protein>
    <submittedName>
        <fullName evidence="11">Putative receptor like protein 56</fullName>
    </submittedName>
</protein>
<evidence type="ECO:0000313" key="12">
    <source>
        <dbReference type="Proteomes" id="UP000215914"/>
    </source>
</evidence>
<evidence type="ECO:0000256" key="9">
    <source>
        <dbReference type="ARBA" id="ARBA00023180"/>
    </source>
</evidence>
<evidence type="ECO:0000313" key="11">
    <source>
        <dbReference type="EMBL" id="OTG27242.1"/>
    </source>
</evidence>
<keyword evidence="7 10" id="KW-1133">Transmembrane helix</keyword>